<evidence type="ECO:0000256" key="2">
    <source>
        <dbReference type="ARBA" id="ARBA00023186"/>
    </source>
</evidence>
<reference evidence="5" key="1">
    <citation type="submission" date="2014-11" db="EMBL/GenBank/DDBJ databases">
        <authorList>
            <person name="Otto D Thomas"/>
            <person name="Naeem Raeece"/>
        </authorList>
    </citation>
    <scope>NUCLEOTIDE SEQUENCE</scope>
</reference>
<feature type="region of interest" description="Disordered" evidence="4">
    <location>
        <begin position="1"/>
        <end position="23"/>
    </location>
</feature>
<dbReference type="EMBL" id="CDMZ01000176">
    <property type="protein sequence ID" value="CEM08496.1"/>
    <property type="molecule type" value="Genomic_DNA"/>
</dbReference>
<dbReference type="GO" id="GO:0016272">
    <property type="term" value="C:prefoldin complex"/>
    <property type="evidence" value="ECO:0007669"/>
    <property type="project" value="InterPro"/>
</dbReference>
<dbReference type="GO" id="GO:0051082">
    <property type="term" value="F:unfolded protein binding"/>
    <property type="evidence" value="ECO:0007669"/>
    <property type="project" value="InterPro"/>
</dbReference>
<evidence type="ECO:0000256" key="4">
    <source>
        <dbReference type="SAM" id="MobiDB-lite"/>
    </source>
</evidence>
<accession>A0A0G4F7P0</accession>
<dbReference type="PANTHER" id="PTHR20903:SF0">
    <property type="entry name" value="PREFOLDIN SUBUNIT 1"/>
    <property type="match status" value="1"/>
</dbReference>
<feature type="coiled-coil region" evidence="3">
    <location>
        <begin position="82"/>
        <end position="109"/>
    </location>
</feature>
<evidence type="ECO:0000256" key="1">
    <source>
        <dbReference type="ARBA" id="ARBA00008045"/>
    </source>
</evidence>
<gene>
    <name evidence="5" type="ORF">Cvel_2911</name>
</gene>
<dbReference type="GO" id="GO:0044183">
    <property type="term" value="F:protein folding chaperone"/>
    <property type="evidence" value="ECO:0007669"/>
    <property type="project" value="TreeGrafter"/>
</dbReference>
<organism evidence="5">
    <name type="scientific">Chromera velia CCMP2878</name>
    <dbReference type="NCBI Taxonomy" id="1169474"/>
    <lineage>
        <taxon>Eukaryota</taxon>
        <taxon>Sar</taxon>
        <taxon>Alveolata</taxon>
        <taxon>Colpodellida</taxon>
        <taxon>Chromeraceae</taxon>
        <taxon>Chromera</taxon>
    </lineage>
</organism>
<name>A0A0G4F7P0_9ALVE</name>
<evidence type="ECO:0000256" key="3">
    <source>
        <dbReference type="SAM" id="Coils"/>
    </source>
</evidence>
<dbReference type="PANTHER" id="PTHR20903">
    <property type="entry name" value="PREFOLDIN SUBUNIT 1-RELATED"/>
    <property type="match status" value="1"/>
</dbReference>
<dbReference type="InterPro" id="IPR002777">
    <property type="entry name" value="PFD_beta-like"/>
</dbReference>
<sequence length="135" mass="15955">MTKEKKKKRDQKKQQGEGKDQILVPEELQCRMRSLESDLKMVGVQQKQLEANIRKSILSIKEIQSLDENVPLLRSVGRMYMFQGRQEILKGLENEKERMQKRENQKLTAQECILKIQMKELTDEIREAIRQQARG</sequence>
<dbReference type="AlphaFoldDB" id="A0A0G4F7P0"/>
<protein>
    <recommendedName>
        <fullName evidence="6">Prefoldin subunit 1</fullName>
    </recommendedName>
</protein>
<keyword evidence="3" id="KW-0175">Coiled coil</keyword>
<proteinExistence type="inferred from homology"/>
<dbReference type="SUPFAM" id="SSF46579">
    <property type="entry name" value="Prefoldin"/>
    <property type="match status" value="1"/>
</dbReference>
<feature type="compositionally biased region" description="Basic residues" evidence="4">
    <location>
        <begin position="1"/>
        <end position="11"/>
    </location>
</feature>
<dbReference type="Pfam" id="PF01920">
    <property type="entry name" value="Prefoldin_2"/>
    <property type="match status" value="1"/>
</dbReference>
<dbReference type="GO" id="GO:0005737">
    <property type="term" value="C:cytoplasm"/>
    <property type="evidence" value="ECO:0007669"/>
    <property type="project" value="TreeGrafter"/>
</dbReference>
<evidence type="ECO:0008006" key="6">
    <source>
        <dbReference type="Google" id="ProtNLM"/>
    </source>
</evidence>
<keyword evidence="2" id="KW-0143">Chaperone</keyword>
<dbReference type="Gene3D" id="1.10.287.370">
    <property type="match status" value="1"/>
</dbReference>
<comment type="similarity">
    <text evidence="1">Belongs to the prefoldin subunit beta family.</text>
</comment>
<evidence type="ECO:0000313" key="5">
    <source>
        <dbReference type="EMBL" id="CEM08496.1"/>
    </source>
</evidence>
<dbReference type="InterPro" id="IPR009053">
    <property type="entry name" value="Prefoldin"/>
</dbReference>
<dbReference type="VEuPathDB" id="CryptoDB:Cvel_2911"/>